<reference evidence="2 3" key="1">
    <citation type="submission" date="2017-03" db="EMBL/GenBank/DDBJ databases">
        <title>Whole genome sequence of Micromonospora wenchangensis, isolated from mangrove soil.</title>
        <authorList>
            <person name="Yang H."/>
        </authorList>
    </citation>
    <scope>NUCLEOTIDE SEQUENCE [LARGE SCALE GENOMIC DNA]</scope>
    <source>
        <strain evidence="2 3">CCTCC AA 2012002</strain>
    </source>
</reference>
<proteinExistence type="predicted"/>
<dbReference type="Proteomes" id="UP000197174">
    <property type="component" value="Unassembled WGS sequence"/>
</dbReference>
<feature type="region of interest" description="Disordered" evidence="1">
    <location>
        <begin position="1"/>
        <end position="126"/>
    </location>
</feature>
<feature type="compositionally biased region" description="Gly residues" evidence="1">
    <location>
        <begin position="8"/>
        <end position="20"/>
    </location>
</feature>
<dbReference type="AlphaFoldDB" id="A0A246RQ29"/>
<dbReference type="EMBL" id="MZMV01000010">
    <property type="protein sequence ID" value="OWV09875.1"/>
    <property type="molecule type" value="Genomic_DNA"/>
</dbReference>
<feature type="compositionally biased region" description="Gly residues" evidence="1">
    <location>
        <begin position="95"/>
        <end position="104"/>
    </location>
</feature>
<sequence length="126" mass="12446">MGVRSAGPVGGRVGGWPGGRGRGRMSARSAGRGRGQRRGWGWGRVGGRSGGRGSGPAGWGRFGEPGGSESAGKPVSPGEPGHRVASMMGRLVVSPGGGTAGRGAGRPTATPARPGGERSMSHFTVC</sequence>
<organism evidence="2 3">
    <name type="scientific">Micromonospora wenchangensis</name>
    <dbReference type="NCBI Taxonomy" id="1185415"/>
    <lineage>
        <taxon>Bacteria</taxon>
        <taxon>Bacillati</taxon>
        <taxon>Actinomycetota</taxon>
        <taxon>Actinomycetes</taxon>
        <taxon>Micromonosporales</taxon>
        <taxon>Micromonosporaceae</taxon>
        <taxon>Micromonospora</taxon>
    </lineage>
</organism>
<protein>
    <submittedName>
        <fullName evidence="2">Uncharacterized protein</fullName>
    </submittedName>
</protein>
<accession>A0A246RQ29</accession>
<comment type="caution">
    <text evidence="2">The sequence shown here is derived from an EMBL/GenBank/DDBJ whole genome shotgun (WGS) entry which is preliminary data.</text>
</comment>
<gene>
    <name evidence="2" type="ORF">B5D80_08530</name>
</gene>
<name>A0A246RQ29_9ACTN</name>
<evidence type="ECO:0000256" key="1">
    <source>
        <dbReference type="SAM" id="MobiDB-lite"/>
    </source>
</evidence>
<feature type="compositionally biased region" description="Gly residues" evidence="1">
    <location>
        <begin position="38"/>
        <end position="66"/>
    </location>
</feature>
<evidence type="ECO:0000313" key="3">
    <source>
        <dbReference type="Proteomes" id="UP000197174"/>
    </source>
</evidence>
<keyword evidence="3" id="KW-1185">Reference proteome</keyword>
<feature type="compositionally biased region" description="Low complexity" evidence="1">
    <location>
        <begin position="105"/>
        <end position="114"/>
    </location>
</feature>
<evidence type="ECO:0000313" key="2">
    <source>
        <dbReference type="EMBL" id="OWV09875.1"/>
    </source>
</evidence>